<dbReference type="Pfam" id="PF18758">
    <property type="entry name" value="KDZ"/>
    <property type="match status" value="2"/>
</dbReference>
<protein>
    <recommendedName>
        <fullName evidence="4">CxC2-like cysteine cluster KDZ transposase-associated domain-containing protein</fullName>
    </recommendedName>
</protein>
<dbReference type="EMBL" id="ML769800">
    <property type="protein sequence ID" value="KAE9387441.1"/>
    <property type="molecule type" value="Genomic_DNA"/>
</dbReference>
<evidence type="ECO:0000256" key="1">
    <source>
        <dbReference type="SAM" id="MobiDB-lite"/>
    </source>
</evidence>
<dbReference type="InterPro" id="IPR040521">
    <property type="entry name" value="KDZ"/>
</dbReference>
<feature type="compositionally biased region" description="Low complexity" evidence="1">
    <location>
        <begin position="13"/>
        <end position="32"/>
    </location>
</feature>
<dbReference type="Proteomes" id="UP000799118">
    <property type="component" value="Unassembled WGS sequence"/>
</dbReference>
<feature type="compositionally biased region" description="Basic residues" evidence="1">
    <location>
        <begin position="1"/>
        <end position="10"/>
    </location>
</feature>
<accession>A0A6A4GNV5</accession>
<dbReference type="OrthoDB" id="2797264at2759"/>
<evidence type="ECO:0000313" key="2">
    <source>
        <dbReference type="EMBL" id="KAE9387441.1"/>
    </source>
</evidence>
<feature type="compositionally biased region" description="Basic and acidic residues" evidence="1">
    <location>
        <begin position="719"/>
        <end position="735"/>
    </location>
</feature>
<name>A0A6A4GNV5_9AGAR</name>
<keyword evidence="3" id="KW-1185">Reference proteome</keyword>
<evidence type="ECO:0000313" key="3">
    <source>
        <dbReference type="Proteomes" id="UP000799118"/>
    </source>
</evidence>
<reference evidence="2" key="1">
    <citation type="journal article" date="2019" name="Environ. Microbiol.">
        <title>Fungal ecological strategies reflected in gene transcription - a case study of two litter decomposers.</title>
        <authorList>
            <person name="Barbi F."/>
            <person name="Kohler A."/>
            <person name="Barry K."/>
            <person name="Baskaran P."/>
            <person name="Daum C."/>
            <person name="Fauchery L."/>
            <person name="Ihrmark K."/>
            <person name="Kuo A."/>
            <person name="LaButti K."/>
            <person name="Lipzen A."/>
            <person name="Morin E."/>
            <person name="Grigoriev I.V."/>
            <person name="Henrissat B."/>
            <person name="Lindahl B."/>
            <person name="Martin F."/>
        </authorList>
    </citation>
    <scope>NUCLEOTIDE SEQUENCE</scope>
    <source>
        <strain evidence="2">JB14</strain>
    </source>
</reference>
<feature type="region of interest" description="Disordered" evidence="1">
    <location>
        <begin position="719"/>
        <end position="771"/>
    </location>
</feature>
<feature type="region of interest" description="Disordered" evidence="1">
    <location>
        <begin position="1"/>
        <end position="44"/>
    </location>
</feature>
<proteinExistence type="predicted"/>
<feature type="compositionally biased region" description="Acidic residues" evidence="1">
    <location>
        <begin position="747"/>
        <end position="771"/>
    </location>
</feature>
<dbReference type="AlphaFoldDB" id="A0A6A4GNV5"/>
<sequence length="771" mass="86258">MAPKIQKVKFQRSTTSSSNSNSTPPMSSSSTNAGPSSKLKKEGNPNFLQQNYKMSSETAQINSDSPCIWLQDEPLLAWRPFADEYLAEMMRMEGRGDGNLEVCYFCRGDDSSPRAPLYRCMECFSEDLVCEECCRRIHMDHLLHMVEGKVTTYDFYAGLEKLTNNAGLGTNKDCYKAFSRMMREWRHLKMAKRAGRGNDSERNLAETRTGEMDAWSLRRYVIPDLDVGGSYFTEDGLFREYLKGVTDQQEMSTCTGLAALDHANTKLSRGYATTGVGLGVCAHHKFIQKNGAVDLQKGEQLCQHGLRLCLNPPTSQPKLTKFVIPNCTFMAISSSVNSNSLSTGCVAWEEQDGEGIECPWTHLGPIATSTRDMGPGADHDTMNNHFGHWNWGKLIGLVEDGHQTICIHKDSLDKFMAGRGSITESWERMIQELGRAAGEARRETVGTGRTAVCTQDGGRGKSFKTVTQKTQLAEKRMKIMCLIGKIHSIQAVYMPGALRVLQQHEGPTKDKHAEEVLLILPSNIPSNVCLSVCHAGLPGLEEELCEALLLWVVDELANTSSHEILPVDIPHHERESSRDGHKVPDSNTQEVQAAWNAMENLRGKGKLGWKKLLPQDVWWMDGGEDKAGSIWIWKEGVTGKGMDQEVLEEIIRVEWCKAYSQSRWWGEEVELLMEEMQRSLVTLKYNAKEWECHTDYSGALGADKDVPHAEGVWVLEDENKNVDDRDKDENKKAVGDKLGCGNNLDGASEDEEEEDADVEGWDNVEDIPENM</sequence>
<gene>
    <name evidence="2" type="ORF">BT96DRAFT_948345</name>
</gene>
<evidence type="ECO:0008006" key="4">
    <source>
        <dbReference type="Google" id="ProtNLM"/>
    </source>
</evidence>
<organism evidence="2 3">
    <name type="scientific">Gymnopus androsaceus JB14</name>
    <dbReference type="NCBI Taxonomy" id="1447944"/>
    <lineage>
        <taxon>Eukaryota</taxon>
        <taxon>Fungi</taxon>
        <taxon>Dikarya</taxon>
        <taxon>Basidiomycota</taxon>
        <taxon>Agaricomycotina</taxon>
        <taxon>Agaricomycetes</taxon>
        <taxon>Agaricomycetidae</taxon>
        <taxon>Agaricales</taxon>
        <taxon>Marasmiineae</taxon>
        <taxon>Omphalotaceae</taxon>
        <taxon>Gymnopus</taxon>
    </lineage>
</organism>